<evidence type="ECO:0008006" key="3">
    <source>
        <dbReference type="Google" id="ProtNLM"/>
    </source>
</evidence>
<accession>I5B384</accession>
<sequence>MNKIKLKWKRALPNFVITGFFFLMLLFLSFLCGSSVKASDKEASENQLPFSPGEQLVYQIRWETIEAGVASFNVQPVTKVGEQPCRHFSLKVETSPLVDVFYQIRDQFDSYTNLDLNRSVRYSKKETGSEQRDILVQFDWEQGVARYSNFNAPREPITIPPGTFDPLAAFYKIRGMDLGDKKEIKFPITDGKKCFMGRATVVGQETITCFNTTYDTYVIEPEVIHFGGVFEKSDKPRLRFWITRDERRLPVRIQSKVIIGSIIGELVSIR</sequence>
<proteinExistence type="predicted"/>
<dbReference type="Pfam" id="PF11306">
    <property type="entry name" value="DUF3108"/>
    <property type="match status" value="1"/>
</dbReference>
<dbReference type="OrthoDB" id="9806641at2"/>
<dbReference type="eggNOG" id="COG3170">
    <property type="taxonomic scope" value="Bacteria"/>
</dbReference>
<dbReference type="HOGENOM" id="CLU_073797_3_1_7"/>
<dbReference type="InterPro" id="IPR021457">
    <property type="entry name" value="DUF3108"/>
</dbReference>
<organism evidence="1 2">
    <name type="scientific">Desulfobacter postgatei 2ac9</name>
    <dbReference type="NCBI Taxonomy" id="879212"/>
    <lineage>
        <taxon>Bacteria</taxon>
        <taxon>Pseudomonadati</taxon>
        <taxon>Thermodesulfobacteriota</taxon>
        <taxon>Desulfobacteria</taxon>
        <taxon>Desulfobacterales</taxon>
        <taxon>Desulfobacteraceae</taxon>
        <taxon>Desulfobacter</taxon>
    </lineage>
</organism>
<evidence type="ECO:0000313" key="1">
    <source>
        <dbReference type="EMBL" id="EIM63947.1"/>
    </source>
</evidence>
<name>I5B384_9BACT</name>
<reference evidence="1 2" key="2">
    <citation type="submission" date="2012-02" db="EMBL/GenBank/DDBJ databases">
        <title>Improved High-Quality Draft sequence of Desulfobacter postgatei 2ac9.</title>
        <authorList>
            <consortium name="US DOE Joint Genome Institute"/>
            <person name="Lucas S."/>
            <person name="Han J."/>
            <person name="Lapidus A."/>
            <person name="Cheng J.-F."/>
            <person name="Goodwin L."/>
            <person name="Pitluck S."/>
            <person name="Peters L."/>
            <person name="Ovchinnikova G."/>
            <person name="Held B."/>
            <person name="Detter J.C."/>
            <person name="Han C."/>
            <person name="Tapia R."/>
            <person name="Land M."/>
            <person name="Hauser L."/>
            <person name="Kyrpides N."/>
            <person name="Ivanova N."/>
            <person name="Pagani I."/>
            <person name="Orellana R."/>
            <person name="Lovley D."/>
            <person name="Woyke T."/>
        </authorList>
    </citation>
    <scope>NUCLEOTIDE SEQUENCE [LARGE SCALE GENOMIC DNA]</scope>
    <source>
        <strain evidence="1 2">2ac9</strain>
    </source>
</reference>
<dbReference type="STRING" id="879212.DespoDRAFT_02050"/>
<dbReference type="AlphaFoldDB" id="I5B384"/>
<gene>
    <name evidence="1" type="ORF">DespoDRAFT_02050</name>
</gene>
<evidence type="ECO:0000313" key="2">
    <source>
        <dbReference type="Proteomes" id="UP000005778"/>
    </source>
</evidence>
<keyword evidence="2" id="KW-1185">Reference proteome</keyword>
<protein>
    <recommendedName>
        <fullName evidence="3">DUF3108 domain-containing protein</fullName>
    </recommendedName>
</protein>
<dbReference type="EMBL" id="CM001488">
    <property type="protein sequence ID" value="EIM63947.1"/>
    <property type="molecule type" value="Genomic_DNA"/>
</dbReference>
<reference evidence="1 2" key="1">
    <citation type="submission" date="2011-09" db="EMBL/GenBank/DDBJ databases">
        <authorList>
            <consortium name="US DOE Joint Genome Institute (JGI-PGF)"/>
            <person name="Lucas S."/>
            <person name="Han J."/>
            <person name="Lapidus A."/>
            <person name="Cheng J.-F."/>
            <person name="Goodwin L."/>
            <person name="Pitluck S."/>
            <person name="Peters L."/>
            <person name="Land M.L."/>
            <person name="Hauser L."/>
            <person name="Orellana R."/>
            <person name="Lovley D."/>
            <person name="Woyke T.J."/>
        </authorList>
    </citation>
    <scope>NUCLEOTIDE SEQUENCE [LARGE SCALE GENOMIC DNA]</scope>
    <source>
        <strain evidence="1 2">2ac9</strain>
    </source>
</reference>
<dbReference type="RefSeq" id="WP_004073333.1">
    <property type="nucleotide sequence ID" value="NZ_CM001488.1"/>
</dbReference>
<dbReference type="Proteomes" id="UP000005778">
    <property type="component" value="Chromosome"/>
</dbReference>